<accession>A0A0L9TS06</accession>
<dbReference type="Proteomes" id="UP000053144">
    <property type="component" value="Chromosome 1"/>
</dbReference>
<dbReference type="EMBL" id="CM003371">
    <property type="protein sequence ID" value="KOM33363.1"/>
    <property type="molecule type" value="Genomic_DNA"/>
</dbReference>
<feature type="coiled-coil region" evidence="1">
    <location>
        <begin position="443"/>
        <end position="470"/>
    </location>
</feature>
<feature type="region of interest" description="Disordered" evidence="2">
    <location>
        <begin position="239"/>
        <end position="258"/>
    </location>
</feature>
<dbReference type="AlphaFoldDB" id="A0A0L9TS06"/>
<sequence>MNCEMWFFLVTCKVEKIWRDTLHNYSCAPNFEKISNSSESSIGLSKFKSSKWKCVSVLLEERKLRCFSAGAGRREKAMRSSSFRGSRPIWFVVGRVWGGEVGNAHVMEVLRFGSSLAESGVEKLAACDVWRREARCAWSDDADVIGEGCTAAGFTRQAVHQGGGWAHMRMLRRTQMWCYWVKYDTTNDLFVMVFDAGVGPELLVTVKKVVCACFCPPSGTTPRVSVDLNQNIKYIPEQPDWTTYRDPTPASPPPSRLQKEGTVSLATMVRPEMQGQRVRTVGSLNINDRLLHYVIVHMLSPRPANFARVLYEDIFMIWLLKNNIPINWPHHIMQHMLKCKASDAPLPYGVLITQIMQYCGVHVDDDVSTHIGTRHHFSINSLKRLNIVKVNGVWQHDVGDDEEEEQPQHDANPVQPPPDQSNPNMITQIWEGVQDLQHRMQGMEQMQGRVQRIEDNLANLSLDMNRQFAQLNQNVNLILHHLDD</sequence>
<proteinExistence type="predicted"/>
<dbReference type="Gramene" id="KOM33363">
    <property type="protein sequence ID" value="KOM33363"/>
    <property type="gene ID" value="LR48_Vigan01g291900"/>
</dbReference>
<evidence type="ECO:0000313" key="4">
    <source>
        <dbReference type="Proteomes" id="UP000053144"/>
    </source>
</evidence>
<organism evidence="3 4">
    <name type="scientific">Phaseolus angularis</name>
    <name type="common">Azuki bean</name>
    <name type="synonym">Vigna angularis</name>
    <dbReference type="NCBI Taxonomy" id="3914"/>
    <lineage>
        <taxon>Eukaryota</taxon>
        <taxon>Viridiplantae</taxon>
        <taxon>Streptophyta</taxon>
        <taxon>Embryophyta</taxon>
        <taxon>Tracheophyta</taxon>
        <taxon>Spermatophyta</taxon>
        <taxon>Magnoliopsida</taxon>
        <taxon>eudicotyledons</taxon>
        <taxon>Gunneridae</taxon>
        <taxon>Pentapetalae</taxon>
        <taxon>rosids</taxon>
        <taxon>fabids</taxon>
        <taxon>Fabales</taxon>
        <taxon>Fabaceae</taxon>
        <taxon>Papilionoideae</taxon>
        <taxon>50 kb inversion clade</taxon>
        <taxon>NPAAA clade</taxon>
        <taxon>indigoferoid/millettioid clade</taxon>
        <taxon>Phaseoleae</taxon>
        <taxon>Vigna</taxon>
    </lineage>
</organism>
<evidence type="ECO:0000256" key="1">
    <source>
        <dbReference type="SAM" id="Coils"/>
    </source>
</evidence>
<name>A0A0L9TS06_PHAAN</name>
<gene>
    <name evidence="3" type="ORF">LR48_Vigan01g291900</name>
</gene>
<evidence type="ECO:0000313" key="3">
    <source>
        <dbReference type="EMBL" id="KOM33363.1"/>
    </source>
</evidence>
<keyword evidence="1" id="KW-0175">Coiled coil</keyword>
<evidence type="ECO:0000256" key="2">
    <source>
        <dbReference type="SAM" id="MobiDB-lite"/>
    </source>
</evidence>
<protein>
    <submittedName>
        <fullName evidence="3">Uncharacterized protein</fullName>
    </submittedName>
</protein>
<feature type="region of interest" description="Disordered" evidence="2">
    <location>
        <begin position="400"/>
        <end position="425"/>
    </location>
</feature>
<reference evidence="4" key="1">
    <citation type="journal article" date="2015" name="Proc. Natl. Acad. Sci. U.S.A.">
        <title>Genome sequencing of adzuki bean (Vigna angularis) provides insight into high starch and low fat accumulation and domestication.</title>
        <authorList>
            <person name="Yang K."/>
            <person name="Tian Z."/>
            <person name="Chen C."/>
            <person name="Luo L."/>
            <person name="Zhao B."/>
            <person name="Wang Z."/>
            <person name="Yu L."/>
            <person name="Li Y."/>
            <person name="Sun Y."/>
            <person name="Li W."/>
            <person name="Chen Y."/>
            <person name="Li Y."/>
            <person name="Zhang Y."/>
            <person name="Ai D."/>
            <person name="Zhao J."/>
            <person name="Shang C."/>
            <person name="Ma Y."/>
            <person name="Wu B."/>
            <person name="Wang M."/>
            <person name="Gao L."/>
            <person name="Sun D."/>
            <person name="Zhang P."/>
            <person name="Guo F."/>
            <person name="Wang W."/>
            <person name="Li Y."/>
            <person name="Wang J."/>
            <person name="Varshney R.K."/>
            <person name="Wang J."/>
            <person name="Ling H.Q."/>
            <person name="Wan P."/>
        </authorList>
    </citation>
    <scope>NUCLEOTIDE SEQUENCE</scope>
    <source>
        <strain evidence="4">cv. Jingnong 6</strain>
    </source>
</reference>